<protein>
    <submittedName>
        <fullName evidence="1">34713_t:CDS:1</fullName>
    </submittedName>
</protein>
<dbReference type="EMBL" id="CAJVQC010063055">
    <property type="protein sequence ID" value="CAG8803322.1"/>
    <property type="molecule type" value="Genomic_DNA"/>
</dbReference>
<evidence type="ECO:0000313" key="2">
    <source>
        <dbReference type="Proteomes" id="UP000789920"/>
    </source>
</evidence>
<name>A0ACA9RR40_9GLOM</name>
<gene>
    <name evidence="1" type="ORF">RPERSI_LOCUS21500</name>
</gene>
<feature type="non-terminal residue" evidence="1">
    <location>
        <position position="1"/>
    </location>
</feature>
<evidence type="ECO:0000313" key="1">
    <source>
        <dbReference type="EMBL" id="CAG8803322.1"/>
    </source>
</evidence>
<comment type="caution">
    <text evidence="1">The sequence shown here is derived from an EMBL/GenBank/DDBJ whole genome shotgun (WGS) entry which is preliminary data.</text>
</comment>
<dbReference type="Proteomes" id="UP000789920">
    <property type="component" value="Unassembled WGS sequence"/>
</dbReference>
<keyword evidence="2" id="KW-1185">Reference proteome</keyword>
<sequence>SKLNSLLHGHSYTAHPIGCIVASTSIEEYENLSKTSIDWKIGRENWNVNEENQIWSLWSKEIVGKISCLENVEGVFALGTLLAIELKDVHSSGYSSEVSSTIINQLSNDSDDISILARPLGNVIYLMTSTISNIQSIRKMEEKVLKCLDKNL</sequence>
<organism evidence="1 2">
    <name type="scientific">Racocetra persica</name>
    <dbReference type="NCBI Taxonomy" id="160502"/>
    <lineage>
        <taxon>Eukaryota</taxon>
        <taxon>Fungi</taxon>
        <taxon>Fungi incertae sedis</taxon>
        <taxon>Mucoromycota</taxon>
        <taxon>Glomeromycotina</taxon>
        <taxon>Glomeromycetes</taxon>
        <taxon>Diversisporales</taxon>
        <taxon>Gigasporaceae</taxon>
        <taxon>Racocetra</taxon>
    </lineage>
</organism>
<accession>A0ACA9RR40</accession>
<proteinExistence type="predicted"/>
<reference evidence="1" key="1">
    <citation type="submission" date="2021-06" db="EMBL/GenBank/DDBJ databases">
        <authorList>
            <person name="Kallberg Y."/>
            <person name="Tangrot J."/>
            <person name="Rosling A."/>
        </authorList>
    </citation>
    <scope>NUCLEOTIDE SEQUENCE</scope>
    <source>
        <strain evidence="1">MA461A</strain>
    </source>
</reference>